<dbReference type="HOGENOM" id="CLU_036040_0_0_1"/>
<sequence length="590" mass="71289">MSTQKQQNNNLYLTEITEIPKYNVEEDEYFDYEKQYKEILKNKKKKGNIEYSSEGNRMPIISMRLLDEAINQNILPQEQRERLIRNPNKYSIFFCKFNCDSPNMKKAMQTKGISQSDLNLKSFDDFCKEYSMSESMNQKTINTSINQTYLKKLIVYLQYVTKHYEKLKDLMNCRQTLKRNQKSQTLYTNNNNLQDSMQRLNQTQSEIINLNGSFAGRCNKSFIGLNKSIENSILTFDDRVKDQIKRAQKEEQALGKYVEQYIDTKKQRELEYNRSLESLETRMKKNEQIEKIKLLKRQKEQQEKLQKVLERVKKMQEVKEEKIINKFKRMDFMQERANEKKLQLEKEREEFLKNNNNLDAKLLKIKEKQYIKEERIEEERQLLQKQIDEKQMKSTQLLQQVQNLHRERVERQKNRYNKTIECIVDKKRISDENVIQSLIESHLDIQQKMQNKMKSLKKHFEERQKIEKKKNITREKIRTELETKDERLKEKLTEKIEKHDEKIQAHKMSIAERQQMMHDKLQNQIRKVQHNKSLVDLQNFDKQQKIIDKSIYISQQQFKKKQTLEQFKQSSRSLSQSLALKKQEILSNLI</sequence>
<dbReference type="GeneID" id="7830100"/>
<dbReference type="KEGG" id="tet:TTHERM_01014800"/>
<name>Q22CV6_TETTS</name>
<reference evidence="3" key="1">
    <citation type="journal article" date="2006" name="PLoS Biol.">
        <title>Macronuclear genome sequence of the ciliate Tetrahymena thermophila, a model eukaryote.</title>
        <authorList>
            <person name="Eisen J.A."/>
            <person name="Coyne R.S."/>
            <person name="Wu M."/>
            <person name="Wu D."/>
            <person name="Thiagarajan M."/>
            <person name="Wortman J.R."/>
            <person name="Badger J.H."/>
            <person name="Ren Q."/>
            <person name="Amedeo P."/>
            <person name="Jones K.M."/>
            <person name="Tallon L.J."/>
            <person name="Delcher A.L."/>
            <person name="Salzberg S.L."/>
            <person name="Silva J.C."/>
            <person name="Haas B.J."/>
            <person name="Majoros W.H."/>
            <person name="Farzad M."/>
            <person name="Carlton J.M."/>
            <person name="Smith R.K. Jr."/>
            <person name="Garg J."/>
            <person name="Pearlman R.E."/>
            <person name="Karrer K.M."/>
            <person name="Sun L."/>
            <person name="Manning G."/>
            <person name="Elde N.C."/>
            <person name="Turkewitz A.P."/>
            <person name="Asai D.J."/>
            <person name="Wilkes D.E."/>
            <person name="Wang Y."/>
            <person name="Cai H."/>
            <person name="Collins K."/>
            <person name="Stewart B.A."/>
            <person name="Lee S.R."/>
            <person name="Wilamowska K."/>
            <person name="Weinberg Z."/>
            <person name="Ruzzo W.L."/>
            <person name="Wloga D."/>
            <person name="Gaertig J."/>
            <person name="Frankel J."/>
            <person name="Tsao C.-C."/>
            <person name="Gorovsky M.A."/>
            <person name="Keeling P.J."/>
            <person name="Waller R.F."/>
            <person name="Patron N.J."/>
            <person name="Cherry J.M."/>
            <person name="Stover N.A."/>
            <person name="Krieger C.J."/>
            <person name="del Toro C."/>
            <person name="Ryder H.F."/>
            <person name="Williamson S.C."/>
            <person name="Barbeau R.A."/>
            <person name="Hamilton E.P."/>
            <person name="Orias E."/>
        </authorList>
    </citation>
    <scope>NUCLEOTIDE SEQUENCE [LARGE SCALE GENOMIC DNA]</scope>
    <source>
        <strain evidence="3">SB210</strain>
    </source>
</reference>
<dbReference type="OrthoDB" id="305096at2759"/>
<dbReference type="eggNOG" id="ENOG502T152">
    <property type="taxonomic scope" value="Eukaryota"/>
</dbReference>
<dbReference type="RefSeq" id="XP_001030826.2">
    <property type="nucleotide sequence ID" value="XM_001030826.2"/>
</dbReference>
<dbReference type="Proteomes" id="UP000009168">
    <property type="component" value="Unassembled WGS sequence"/>
</dbReference>
<keyword evidence="3" id="KW-1185">Reference proteome</keyword>
<accession>Q22CV6</accession>
<proteinExistence type="predicted"/>
<evidence type="ECO:0000313" key="3">
    <source>
        <dbReference type="Proteomes" id="UP000009168"/>
    </source>
</evidence>
<protein>
    <submittedName>
        <fullName evidence="2">Uncharacterized protein</fullName>
    </submittedName>
</protein>
<organism evidence="2 3">
    <name type="scientific">Tetrahymena thermophila (strain SB210)</name>
    <dbReference type="NCBI Taxonomy" id="312017"/>
    <lineage>
        <taxon>Eukaryota</taxon>
        <taxon>Sar</taxon>
        <taxon>Alveolata</taxon>
        <taxon>Ciliophora</taxon>
        <taxon>Intramacronucleata</taxon>
        <taxon>Oligohymenophorea</taxon>
        <taxon>Hymenostomatida</taxon>
        <taxon>Tetrahymenina</taxon>
        <taxon>Tetrahymenidae</taxon>
        <taxon>Tetrahymena</taxon>
    </lineage>
</organism>
<keyword evidence="1" id="KW-0175">Coiled coil</keyword>
<dbReference type="EMBL" id="GG662521">
    <property type="protein sequence ID" value="EAR83163.2"/>
    <property type="molecule type" value="Genomic_DNA"/>
</dbReference>
<gene>
    <name evidence="2" type="ORF">TTHERM_01014800</name>
</gene>
<feature type="coiled-coil region" evidence="1">
    <location>
        <begin position="282"/>
        <end position="531"/>
    </location>
</feature>
<dbReference type="InParanoid" id="Q22CV6"/>
<evidence type="ECO:0000256" key="1">
    <source>
        <dbReference type="SAM" id="Coils"/>
    </source>
</evidence>
<evidence type="ECO:0000313" key="2">
    <source>
        <dbReference type="EMBL" id="EAR83163.2"/>
    </source>
</evidence>
<dbReference type="AlphaFoldDB" id="Q22CV6"/>